<keyword evidence="3" id="KW-1185">Reference proteome</keyword>
<dbReference type="RefSeq" id="WP_224460074.1">
    <property type="nucleotide sequence ID" value="NZ_JAIQZE010000001.1"/>
</dbReference>
<accession>A0ABS7XFH2</accession>
<dbReference type="EMBL" id="JAIQZE010000001">
    <property type="protein sequence ID" value="MBZ9777712.1"/>
    <property type="molecule type" value="Genomic_DNA"/>
</dbReference>
<comment type="caution">
    <text evidence="2">The sequence shown here is derived from an EMBL/GenBank/DDBJ whole genome shotgun (WGS) entry which is preliminary data.</text>
</comment>
<evidence type="ECO:0000313" key="2">
    <source>
        <dbReference type="EMBL" id="MBZ9777712.1"/>
    </source>
</evidence>
<reference evidence="3" key="1">
    <citation type="submission" date="2023-07" db="EMBL/GenBank/DDBJ databases">
        <title>Novel species isolated from saline lakes on Tibetan Plateau.</title>
        <authorList>
            <person name="Lu H."/>
        </authorList>
    </citation>
    <scope>NUCLEOTIDE SEQUENCE [LARGE SCALE GENOMIC DNA]</scope>
    <source>
        <strain evidence="3">CAK8W</strain>
    </source>
</reference>
<evidence type="ECO:0000313" key="3">
    <source>
        <dbReference type="Proteomes" id="UP001199314"/>
    </source>
</evidence>
<organism evidence="2 3">
    <name type="scientific">Psychroflexus longus</name>
    <dbReference type="NCBI Taxonomy" id="2873596"/>
    <lineage>
        <taxon>Bacteria</taxon>
        <taxon>Pseudomonadati</taxon>
        <taxon>Bacteroidota</taxon>
        <taxon>Flavobacteriia</taxon>
        <taxon>Flavobacteriales</taxon>
        <taxon>Flavobacteriaceae</taxon>
        <taxon>Psychroflexus</taxon>
    </lineage>
</organism>
<feature type="domain" description="Polysaccharide pyruvyl transferase" evidence="1">
    <location>
        <begin position="40"/>
        <end position="294"/>
    </location>
</feature>
<dbReference type="PANTHER" id="PTHR36836">
    <property type="entry name" value="COLANIC ACID BIOSYNTHESIS PROTEIN WCAK"/>
    <property type="match status" value="1"/>
</dbReference>
<dbReference type="Proteomes" id="UP001199314">
    <property type="component" value="Unassembled WGS sequence"/>
</dbReference>
<sequence>MIKFRLKANRKIESIIDRFRSIRNIIKHDITIIGSYNTSNAGDKILCDAASHFFLEKGYKVNIQSKRKIISFKSNYVIVCGGDILHDNNKNNIKWLSKLLSLNEKVVFLGVGVPGFYLTSDKVVFELLNKASLIITRDSKSFLRLKKFNLENIFNGVDNAFLIKELLSKDVQSYNDEVILNIKEINSAILANEWLKKKGNVPVEKSNYLKFINLLINYYRSKGITKISALPMTIDDEVFIKEYFIDKVDYIYEYTSNFYKISSIISKAKEVFATRYHFHLLSLINKKSIICFAYADKVENINDEINNFKYISNKDVKFYNTINFESHINKYAEYRDGFESYMTKLHKEIELLNELN</sequence>
<dbReference type="InterPro" id="IPR007345">
    <property type="entry name" value="Polysacch_pyruvyl_Trfase"/>
</dbReference>
<gene>
    <name evidence="2" type="ORF">LB452_02145</name>
</gene>
<proteinExistence type="predicted"/>
<protein>
    <submittedName>
        <fullName evidence="2">Polysaccharide pyruvyl transferase family protein</fullName>
    </submittedName>
</protein>
<evidence type="ECO:0000259" key="1">
    <source>
        <dbReference type="Pfam" id="PF04230"/>
    </source>
</evidence>
<name>A0ABS7XFH2_9FLAO</name>
<dbReference type="PANTHER" id="PTHR36836:SF1">
    <property type="entry name" value="COLANIC ACID BIOSYNTHESIS PROTEIN WCAK"/>
    <property type="match status" value="1"/>
</dbReference>
<dbReference type="GO" id="GO:0016740">
    <property type="term" value="F:transferase activity"/>
    <property type="evidence" value="ECO:0007669"/>
    <property type="project" value="UniProtKB-KW"/>
</dbReference>
<keyword evidence="2" id="KW-0808">Transferase</keyword>
<dbReference type="Pfam" id="PF04230">
    <property type="entry name" value="PS_pyruv_trans"/>
    <property type="match status" value="1"/>
</dbReference>